<feature type="compositionally biased region" description="Low complexity" evidence="10">
    <location>
        <begin position="1098"/>
        <end position="1128"/>
    </location>
</feature>
<keyword evidence="13" id="KW-1185">Reference proteome</keyword>
<dbReference type="AlphaFoldDB" id="A0AAD4F4T2"/>
<comment type="function">
    <text evidence="9">Component of the Mediator complex, a coactivator involved in the regulated transcription of nearly all RNA polymerase II-dependent genes. Mediator functions as a bridge to convey information from gene-specific regulatory proteins to the basal RNA polymerase II transcription machinery. Mediator is recruited to promoters by direct interactions with regulatory proteins and serves as a scaffold for the assembly of a functional preinitiation complex with RNA polymerase II and the general transcription factors.</text>
</comment>
<organism evidence="12 13">
    <name type="scientific">Staphylotrichum longicolle</name>
    <dbReference type="NCBI Taxonomy" id="669026"/>
    <lineage>
        <taxon>Eukaryota</taxon>
        <taxon>Fungi</taxon>
        <taxon>Dikarya</taxon>
        <taxon>Ascomycota</taxon>
        <taxon>Pezizomycotina</taxon>
        <taxon>Sordariomycetes</taxon>
        <taxon>Sordariomycetidae</taxon>
        <taxon>Sordariales</taxon>
        <taxon>Chaetomiaceae</taxon>
        <taxon>Staphylotrichum</taxon>
    </lineage>
</organism>
<keyword evidence="5 9" id="KW-0010">Activator</keyword>
<name>A0AAD4F4T2_9PEZI</name>
<comment type="subcellular location">
    <subcellularLocation>
        <location evidence="1 9">Nucleus</location>
    </subcellularLocation>
</comment>
<evidence type="ECO:0000313" key="13">
    <source>
        <dbReference type="Proteomes" id="UP001197093"/>
    </source>
</evidence>
<dbReference type="PANTHER" id="PTHR12809:SF2">
    <property type="entry name" value="MEDIATOR OF RNA POLYMERASE II TRANSCRIPTION SUBUNIT 14"/>
    <property type="match status" value="1"/>
</dbReference>
<evidence type="ECO:0000256" key="3">
    <source>
        <dbReference type="ARBA" id="ARBA00019619"/>
    </source>
</evidence>
<evidence type="ECO:0000256" key="2">
    <source>
        <dbReference type="ARBA" id="ARBA00007813"/>
    </source>
</evidence>
<dbReference type="GO" id="GO:0006357">
    <property type="term" value="P:regulation of transcription by RNA polymerase II"/>
    <property type="evidence" value="ECO:0007669"/>
    <property type="project" value="InterPro"/>
</dbReference>
<keyword evidence="4 9" id="KW-0805">Transcription regulation</keyword>
<evidence type="ECO:0000256" key="1">
    <source>
        <dbReference type="ARBA" id="ARBA00004123"/>
    </source>
</evidence>
<keyword evidence="7 9" id="KW-0539">Nucleus</keyword>
<dbReference type="EMBL" id="JAHCVI010000001">
    <property type="protein sequence ID" value="KAG7293114.1"/>
    <property type="molecule type" value="Genomic_DNA"/>
</dbReference>
<evidence type="ECO:0000256" key="8">
    <source>
        <dbReference type="ARBA" id="ARBA00032007"/>
    </source>
</evidence>
<evidence type="ECO:0000256" key="5">
    <source>
        <dbReference type="ARBA" id="ARBA00023159"/>
    </source>
</evidence>
<protein>
    <recommendedName>
        <fullName evidence="3 9">Mediator of RNA polymerase II transcription subunit 14</fullName>
    </recommendedName>
    <alternativeName>
        <fullName evidence="8 9">Mediator complex subunit 14</fullName>
    </alternativeName>
</protein>
<reference evidence="12" key="1">
    <citation type="submission" date="2023-02" db="EMBL/GenBank/DDBJ databases">
        <authorList>
            <person name="Palmer J.M."/>
        </authorList>
    </citation>
    <scope>NUCLEOTIDE SEQUENCE</scope>
    <source>
        <strain evidence="12">FW57</strain>
    </source>
</reference>
<feature type="region of interest" description="Disordered" evidence="10">
    <location>
        <begin position="1098"/>
        <end position="1167"/>
    </location>
</feature>
<comment type="caution">
    <text evidence="12">The sequence shown here is derived from an EMBL/GenBank/DDBJ whole genome shotgun (WGS) entry which is preliminary data.</text>
</comment>
<evidence type="ECO:0000256" key="4">
    <source>
        <dbReference type="ARBA" id="ARBA00023015"/>
    </source>
</evidence>
<evidence type="ECO:0000256" key="9">
    <source>
        <dbReference type="RuleBase" id="RU365082"/>
    </source>
</evidence>
<comment type="similarity">
    <text evidence="2 9">Belongs to the Mediator complex subunit 14 family.</text>
</comment>
<evidence type="ECO:0000256" key="7">
    <source>
        <dbReference type="ARBA" id="ARBA00023242"/>
    </source>
</evidence>
<dbReference type="PANTHER" id="PTHR12809">
    <property type="entry name" value="MEDIATOR COMPLEX SUBUNIT"/>
    <property type="match status" value="1"/>
</dbReference>
<sequence length="1188" mass="132554">MDSSMHIDAHTDKGKASIINGVKEENVPVKPEALPDGLGTNHEAAIVGDYSSLQALQAAKTEDLPDELQHITTDIMPLSQLLSRLAQFSHAKLQQLILDLASKPLPELNGSGKGNSMGGGVNGSLINGANGGAKSGVNGPSPALEDTSPESLEKKTMILNFIQDLHSRWVKALVIAEWARNADDVSKLIDIRSHLAEKLELYTKAFWDMVNVKHEMSFAKVPSPDLKTALEVLSTGAVHWMPDFGYLPKPPLTAEEEQDWLHEIEMHLHMRLQLHEYERIPQPWKQYEIANGRVTFTVPGEFEVDLTISDEEFDSQFWFLDYRPIFSPAPAELSEGARKFIEARVNGILETEGLPGCYNYLHGLTLTTKVGEFARQAVELSQTGLWTETLKVERLDRVLSIQYWAHSRRPPSWILIGVHSGKASEGVHDLGSPSHLMLQWFRDGKEVKNADIPFNVDTISVEQLLMTVISKHIEHLFSSIFNTLSKKPRYAQKQGKLALRIAEEKAVESSLTMELLGDKTAVLRIGPWLGDFYFLDPSPAQGSWKARFNSLGNPTEDAPVLLERLRWFFVMDYLKVQVPSTWTVLSAPRAPLDEVKSMVYSGSPSSREGFQAVWLRHVSWDSQWFLVMTMSLGGDNFCPPQKQAGPAPGKYINAFTRIEPSTPDLHLSESFFENLAKYGTSIMLQIKALRNLHQQRVAHASQRPTDRDSCDASSLDRLPTLHVRSSDILGPRSDSDKPARLSWAQEFISIDWKGLAPVPASEFNDHLASAESLQRRPVPLRVMVEAKVAVTNRAKFEFLENRVDRDVLYDSRVGQFTLRFRPEANESVIPMLQARMQALDRLVNFVDALGRAGKHIVPESITLRKIIFSYGDSSPAAQPNQQLPAASQGAQRVWKVRLDLAREQGVDVILEAGNPHLRIIDYLRAAANSSKFKQIPAWLVFTLPLFRGLEQLQDSWNTVLAKEQGACYIFHKSLDWVTLRFALAGAKGRRVHLDIRPRDKAGNLTWHIYRPATDANVNNENDEFNRVLKQRVWSTSGSGFKGLMNGAVANWDDGIESLLALISTSIQPATAAAQQQQPQHQQTMLQQQGLPAGRFPHQLQQPQQAYQQQQARLQQQQQHMHPGQGQAGPTARGDGQEQQQRARGDPRLAPGTPAPVRGGAGRKSGRAGFHGMAWLQAQGGAVMMTFAQ</sequence>
<comment type="subunit">
    <text evidence="9">Component of the Mediator complex.</text>
</comment>
<dbReference type="GO" id="GO:0016592">
    <property type="term" value="C:mediator complex"/>
    <property type="evidence" value="ECO:0007669"/>
    <property type="project" value="UniProtKB-UniRule"/>
</dbReference>
<evidence type="ECO:0000256" key="6">
    <source>
        <dbReference type="ARBA" id="ARBA00023163"/>
    </source>
</evidence>
<feature type="domain" description="Mediator complex subunit MED14 N-terminal" evidence="11">
    <location>
        <begin position="76"/>
        <end position="310"/>
    </location>
</feature>
<accession>A0AAD4F4T2</accession>
<dbReference type="GO" id="GO:0003712">
    <property type="term" value="F:transcription coregulator activity"/>
    <property type="evidence" value="ECO:0007669"/>
    <property type="project" value="UniProtKB-UniRule"/>
</dbReference>
<gene>
    <name evidence="12" type="primary">RGR1</name>
    <name evidence="12" type="ORF">NEMBOFW57_003160</name>
</gene>
<dbReference type="Pfam" id="PF08638">
    <property type="entry name" value="Med14"/>
    <property type="match status" value="1"/>
</dbReference>
<keyword evidence="6 9" id="KW-0804">Transcription</keyword>
<dbReference type="Pfam" id="PF26204">
    <property type="entry name" value="Med14_fung"/>
    <property type="match status" value="1"/>
</dbReference>
<evidence type="ECO:0000313" key="12">
    <source>
        <dbReference type="EMBL" id="KAG7293114.1"/>
    </source>
</evidence>
<dbReference type="Proteomes" id="UP001197093">
    <property type="component" value="Unassembled WGS sequence"/>
</dbReference>
<evidence type="ECO:0000259" key="11">
    <source>
        <dbReference type="Pfam" id="PF08638"/>
    </source>
</evidence>
<dbReference type="GO" id="GO:0070847">
    <property type="term" value="C:core mediator complex"/>
    <property type="evidence" value="ECO:0007669"/>
    <property type="project" value="TreeGrafter"/>
</dbReference>
<dbReference type="InterPro" id="IPR055122">
    <property type="entry name" value="Med14_N"/>
</dbReference>
<evidence type="ECO:0000256" key="10">
    <source>
        <dbReference type="SAM" id="MobiDB-lite"/>
    </source>
</evidence>
<dbReference type="InterPro" id="IPR013947">
    <property type="entry name" value="Mediator_Med14"/>
</dbReference>
<proteinExistence type="inferred from homology"/>